<reference evidence="1" key="1">
    <citation type="submission" date="2023-06" db="EMBL/GenBank/DDBJ databases">
        <authorList>
            <person name="Jiang Y."/>
            <person name="Liu Q."/>
        </authorList>
    </citation>
    <scope>NUCLEOTIDE SEQUENCE</scope>
    <source>
        <strain evidence="1">CGMCC 1.12090</strain>
    </source>
</reference>
<dbReference type="EMBL" id="JAUKVY010000002">
    <property type="protein sequence ID" value="MDO1531502.1"/>
    <property type="molecule type" value="Genomic_DNA"/>
</dbReference>
<name>A0ABT8S0H9_9BURK</name>
<proteinExistence type="predicted"/>
<protein>
    <submittedName>
        <fullName evidence="1">Uncharacterized protein</fullName>
    </submittedName>
</protein>
<evidence type="ECO:0000313" key="2">
    <source>
        <dbReference type="Proteomes" id="UP001169027"/>
    </source>
</evidence>
<evidence type="ECO:0000313" key="1">
    <source>
        <dbReference type="EMBL" id="MDO1531502.1"/>
    </source>
</evidence>
<dbReference type="RefSeq" id="WP_301804394.1">
    <property type="nucleotide sequence ID" value="NZ_JAUJZH010000002.1"/>
</dbReference>
<dbReference type="Proteomes" id="UP001169027">
    <property type="component" value="Unassembled WGS sequence"/>
</dbReference>
<keyword evidence="2" id="KW-1185">Reference proteome</keyword>
<sequence>MDTRSLPPSGEPGYRILMREGCRVVYGHMPLPEFLALMKQAHDTELLHAGMARMLDATAVIGTPGALARLRLRETPAAIERMRAQLGRAALRLDPQSLRWLAAGEQGPASLSLFVLLTCVRPRHYRHRLPVLPRDAGAFRRCRLLIEQVPALRHALPLLAQRIAEPGVAEWAALAQAWDDLCAQMDHEAPDWRQGPVDAPGVTAMLACFRELEIA</sequence>
<organism evidence="1 2">
    <name type="scientific">Variovorax ginsengisoli</name>
    <dbReference type="NCBI Taxonomy" id="363844"/>
    <lineage>
        <taxon>Bacteria</taxon>
        <taxon>Pseudomonadati</taxon>
        <taxon>Pseudomonadota</taxon>
        <taxon>Betaproteobacteria</taxon>
        <taxon>Burkholderiales</taxon>
        <taxon>Comamonadaceae</taxon>
        <taxon>Variovorax</taxon>
    </lineage>
</organism>
<gene>
    <name evidence="1" type="ORF">Q2T77_04300</name>
</gene>
<accession>A0ABT8S0H9</accession>
<comment type="caution">
    <text evidence="1">The sequence shown here is derived from an EMBL/GenBank/DDBJ whole genome shotgun (WGS) entry which is preliminary data.</text>
</comment>